<name>A0AAD8KT57_TARER</name>
<evidence type="ECO:0000313" key="3">
    <source>
        <dbReference type="EMBL" id="KAK1428662.1"/>
    </source>
</evidence>
<keyword evidence="4" id="KW-1185">Reference proteome</keyword>
<evidence type="ECO:0000256" key="1">
    <source>
        <dbReference type="SAM" id="MobiDB-lite"/>
    </source>
</evidence>
<dbReference type="AlphaFoldDB" id="A0AAD8KT57"/>
<protein>
    <recommendedName>
        <fullName evidence="5">Secreted protein</fullName>
    </recommendedName>
</protein>
<feature type="compositionally biased region" description="Basic residues" evidence="1">
    <location>
        <begin position="67"/>
        <end position="78"/>
    </location>
</feature>
<dbReference type="Proteomes" id="UP001229421">
    <property type="component" value="Unassembled WGS sequence"/>
</dbReference>
<dbReference type="EMBL" id="JAUHHV010000004">
    <property type="protein sequence ID" value="KAK1428662.1"/>
    <property type="molecule type" value="Genomic_DNA"/>
</dbReference>
<feature type="signal peptide" evidence="2">
    <location>
        <begin position="1"/>
        <end position="27"/>
    </location>
</feature>
<accession>A0AAD8KT57</accession>
<feature type="chain" id="PRO_5041898425" description="Secreted protein" evidence="2">
    <location>
        <begin position="28"/>
        <end position="78"/>
    </location>
</feature>
<feature type="region of interest" description="Disordered" evidence="1">
    <location>
        <begin position="51"/>
        <end position="78"/>
    </location>
</feature>
<gene>
    <name evidence="3" type="ORF">QVD17_17501</name>
</gene>
<dbReference type="PANTHER" id="PTHR37177:SF4">
    <property type="entry name" value="PROTEIN PSY1"/>
    <property type="match status" value="1"/>
</dbReference>
<evidence type="ECO:0000256" key="2">
    <source>
        <dbReference type="SAM" id="SignalP"/>
    </source>
</evidence>
<keyword evidence="2" id="KW-0732">Signal</keyword>
<comment type="caution">
    <text evidence="3">The sequence shown here is derived from an EMBL/GenBank/DDBJ whole genome shotgun (WGS) entry which is preliminary data.</text>
</comment>
<dbReference type="InterPro" id="IPR034430">
    <property type="entry name" value="PSY"/>
</dbReference>
<evidence type="ECO:0008006" key="5">
    <source>
        <dbReference type="Google" id="ProtNLM"/>
    </source>
</evidence>
<dbReference type="PANTHER" id="PTHR37177">
    <property type="entry name" value="PROTEIN PSY1"/>
    <property type="match status" value="1"/>
</dbReference>
<proteinExistence type="predicted"/>
<evidence type="ECO:0000313" key="4">
    <source>
        <dbReference type="Proteomes" id="UP001229421"/>
    </source>
</evidence>
<organism evidence="3 4">
    <name type="scientific">Tagetes erecta</name>
    <name type="common">African marigold</name>
    <dbReference type="NCBI Taxonomy" id="13708"/>
    <lineage>
        <taxon>Eukaryota</taxon>
        <taxon>Viridiplantae</taxon>
        <taxon>Streptophyta</taxon>
        <taxon>Embryophyta</taxon>
        <taxon>Tracheophyta</taxon>
        <taxon>Spermatophyta</taxon>
        <taxon>Magnoliopsida</taxon>
        <taxon>eudicotyledons</taxon>
        <taxon>Gunneridae</taxon>
        <taxon>Pentapetalae</taxon>
        <taxon>asterids</taxon>
        <taxon>campanulids</taxon>
        <taxon>Asterales</taxon>
        <taxon>Asteraceae</taxon>
        <taxon>Asteroideae</taxon>
        <taxon>Heliantheae alliance</taxon>
        <taxon>Tageteae</taxon>
        <taxon>Tagetes</taxon>
    </lineage>
</organism>
<sequence length="78" mass="8495">MTVMFIRMWRCAAVLALLLLASSFTAGDSGFISGEGTTITTHRRLLGVHLNDYGEPSANQGHDPRGKGRNKPPKKRNA</sequence>
<reference evidence="3" key="1">
    <citation type="journal article" date="2023" name="bioRxiv">
        <title>Improved chromosome-level genome assembly for marigold (Tagetes erecta).</title>
        <authorList>
            <person name="Jiang F."/>
            <person name="Yuan L."/>
            <person name="Wang S."/>
            <person name="Wang H."/>
            <person name="Xu D."/>
            <person name="Wang A."/>
            <person name="Fan W."/>
        </authorList>
    </citation>
    <scope>NUCLEOTIDE SEQUENCE</scope>
    <source>
        <strain evidence="3">WSJ</strain>
        <tissue evidence="3">Leaf</tissue>
    </source>
</reference>